<dbReference type="eggNOG" id="COG1006">
    <property type="taxonomic scope" value="Bacteria"/>
</dbReference>
<proteinExistence type="inferred from homology"/>
<keyword evidence="3" id="KW-1003">Cell membrane</keyword>
<dbReference type="AlphaFoldDB" id="S7UPB2"/>
<dbReference type="Gene3D" id="1.10.287.3510">
    <property type="match status" value="1"/>
</dbReference>
<feature type="transmembrane region" description="Helical" evidence="7">
    <location>
        <begin position="6"/>
        <end position="22"/>
    </location>
</feature>
<evidence type="ECO:0000256" key="2">
    <source>
        <dbReference type="ARBA" id="ARBA00010388"/>
    </source>
</evidence>
<keyword evidence="9" id="KW-1185">Reference proteome</keyword>
<evidence type="ECO:0000313" key="8">
    <source>
        <dbReference type="EMBL" id="EPR35829.1"/>
    </source>
</evidence>
<dbReference type="PANTHER" id="PTHR34583">
    <property type="entry name" value="ANTIPORTER SUBUNIT MNHC2-RELATED"/>
    <property type="match status" value="1"/>
</dbReference>
<keyword evidence="4 7" id="KW-0812">Transmembrane</keyword>
<evidence type="ECO:0000256" key="1">
    <source>
        <dbReference type="ARBA" id="ARBA00004651"/>
    </source>
</evidence>
<name>S7UPB2_DESML</name>
<dbReference type="EMBL" id="ATHJ01000105">
    <property type="protein sequence ID" value="EPR35829.1"/>
    <property type="molecule type" value="Genomic_DNA"/>
</dbReference>
<evidence type="ECO:0000256" key="6">
    <source>
        <dbReference type="ARBA" id="ARBA00023136"/>
    </source>
</evidence>
<dbReference type="PANTHER" id="PTHR34583:SF2">
    <property type="entry name" value="ANTIPORTER SUBUNIT MNHC2-RELATED"/>
    <property type="match status" value="1"/>
</dbReference>
<dbReference type="OrthoDB" id="9799219at2"/>
<sequence>MEFLTALSIGALFGIGIFQVLRRNLIRSAIGLILLTNAVNLFLLSAGAYDGFVPAYVNAPPGTASDALPQALILTAIVISMGATAFMFAVMIVISGRYRTSDADQVNGLRQ</sequence>
<reference evidence="8 9" key="1">
    <citation type="journal article" date="2013" name="Genome Announc.">
        <title>Draft genome sequences for three mercury-methylating, sulfate-reducing bacteria.</title>
        <authorList>
            <person name="Brown S.D."/>
            <person name="Hurt R.A.Jr."/>
            <person name="Gilmour C.C."/>
            <person name="Elias D.A."/>
        </authorList>
    </citation>
    <scope>NUCLEOTIDE SEQUENCE [LARGE SCALE GENOMIC DNA]</scope>
    <source>
        <strain evidence="8 9">DSM 2059</strain>
    </source>
</reference>
<evidence type="ECO:0000256" key="4">
    <source>
        <dbReference type="ARBA" id="ARBA00022692"/>
    </source>
</evidence>
<dbReference type="PATRIC" id="fig|1121405.3.peg.3234"/>
<dbReference type="GO" id="GO:0005886">
    <property type="term" value="C:plasma membrane"/>
    <property type="evidence" value="ECO:0007669"/>
    <property type="project" value="UniProtKB-SubCell"/>
</dbReference>
<dbReference type="STRING" id="897.B2D07_15320"/>
<gene>
    <name evidence="8" type="ORF">dsmv_0534</name>
</gene>
<evidence type="ECO:0000256" key="7">
    <source>
        <dbReference type="SAM" id="Phobius"/>
    </source>
</evidence>
<dbReference type="InterPro" id="IPR050601">
    <property type="entry name" value="CPA3_antiporter_subunitC"/>
</dbReference>
<evidence type="ECO:0000256" key="3">
    <source>
        <dbReference type="ARBA" id="ARBA00022475"/>
    </source>
</evidence>
<keyword evidence="6 7" id="KW-0472">Membrane</keyword>
<protein>
    <submittedName>
        <fullName evidence="8">NADH-ubiquinone oxidoreductase chain 4L</fullName>
    </submittedName>
</protein>
<dbReference type="InterPro" id="IPR039428">
    <property type="entry name" value="NUOK/Mnh_C1-like"/>
</dbReference>
<dbReference type="Proteomes" id="UP000014977">
    <property type="component" value="Unassembled WGS sequence"/>
</dbReference>
<feature type="transmembrane region" description="Helical" evidence="7">
    <location>
        <begin position="29"/>
        <end position="49"/>
    </location>
</feature>
<dbReference type="Pfam" id="PF00420">
    <property type="entry name" value="Oxidored_q2"/>
    <property type="match status" value="1"/>
</dbReference>
<comment type="caution">
    <text evidence="8">The sequence shown here is derived from an EMBL/GenBank/DDBJ whole genome shotgun (WGS) entry which is preliminary data.</text>
</comment>
<organism evidence="8 9">
    <name type="scientific">Desulfococcus multivorans DSM 2059</name>
    <dbReference type="NCBI Taxonomy" id="1121405"/>
    <lineage>
        <taxon>Bacteria</taxon>
        <taxon>Pseudomonadati</taxon>
        <taxon>Thermodesulfobacteriota</taxon>
        <taxon>Desulfobacteria</taxon>
        <taxon>Desulfobacterales</taxon>
        <taxon>Desulfococcaceae</taxon>
        <taxon>Desulfococcus</taxon>
    </lineage>
</organism>
<evidence type="ECO:0000256" key="5">
    <source>
        <dbReference type="ARBA" id="ARBA00022989"/>
    </source>
</evidence>
<evidence type="ECO:0000313" key="9">
    <source>
        <dbReference type="Proteomes" id="UP000014977"/>
    </source>
</evidence>
<dbReference type="RefSeq" id="WP_020877645.1">
    <property type="nucleotide sequence ID" value="NZ_ATHJ01000105.1"/>
</dbReference>
<comment type="subcellular location">
    <subcellularLocation>
        <location evidence="1">Cell membrane</location>
        <topology evidence="1">Multi-pass membrane protein</topology>
    </subcellularLocation>
</comment>
<feature type="transmembrane region" description="Helical" evidence="7">
    <location>
        <begin position="69"/>
        <end position="94"/>
    </location>
</feature>
<comment type="similarity">
    <text evidence="2">Belongs to the CPA3 antiporters (TC 2.A.63) subunit C family.</text>
</comment>
<keyword evidence="8" id="KW-0830">Ubiquinone</keyword>
<keyword evidence="5 7" id="KW-1133">Transmembrane helix</keyword>
<accession>S7UPB2</accession>